<dbReference type="GO" id="GO:0015074">
    <property type="term" value="P:DNA integration"/>
    <property type="evidence" value="ECO:0007669"/>
    <property type="project" value="InterPro"/>
</dbReference>
<dbReference type="InterPro" id="IPR012337">
    <property type="entry name" value="RNaseH-like_sf"/>
</dbReference>
<dbReference type="InterPro" id="IPR050900">
    <property type="entry name" value="Transposase_IS3/IS150/IS904"/>
</dbReference>
<keyword evidence="3" id="KW-1185">Reference proteome</keyword>
<dbReference type="InterPro" id="IPR001584">
    <property type="entry name" value="Integrase_cat-core"/>
</dbReference>
<protein>
    <submittedName>
        <fullName evidence="2">Transposase</fullName>
    </submittedName>
</protein>
<organism evidence="2 3">
    <name type="scientific">Flagellimonas oceani</name>
    <dbReference type="NCBI Taxonomy" id="2698672"/>
    <lineage>
        <taxon>Bacteria</taxon>
        <taxon>Pseudomonadati</taxon>
        <taxon>Bacteroidota</taxon>
        <taxon>Flavobacteriia</taxon>
        <taxon>Flavobacteriales</taxon>
        <taxon>Flavobacteriaceae</taxon>
        <taxon>Flagellimonas</taxon>
    </lineage>
</organism>
<evidence type="ECO:0000313" key="3">
    <source>
        <dbReference type="Proteomes" id="UP000502928"/>
    </source>
</evidence>
<dbReference type="InterPro" id="IPR036397">
    <property type="entry name" value="RNaseH_sf"/>
</dbReference>
<accession>A0A6G7IYC8</accession>
<dbReference type="GO" id="GO:0003676">
    <property type="term" value="F:nucleic acid binding"/>
    <property type="evidence" value="ECO:0007669"/>
    <property type="project" value="InterPro"/>
</dbReference>
<feature type="domain" description="Integrase catalytic" evidence="1">
    <location>
        <begin position="1"/>
        <end position="115"/>
    </location>
</feature>
<gene>
    <name evidence="2" type="ORF">GVT53_02590</name>
</gene>
<dbReference type="SUPFAM" id="SSF53098">
    <property type="entry name" value="Ribonuclease H-like"/>
    <property type="match status" value="1"/>
</dbReference>
<dbReference type="EMBL" id="CP049616">
    <property type="protein sequence ID" value="QII43613.1"/>
    <property type="molecule type" value="Genomic_DNA"/>
</dbReference>
<proteinExistence type="predicted"/>
<dbReference type="Pfam" id="PF13683">
    <property type="entry name" value="rve_3"/>
    <property type="match status" value="1"/>
</dbReference>
<name>A0A6G7IYC8_9FLAO</name>
<evidence type="ECO:0000313" key="2">
    <source>
        <dbReference type="EMBL" id="QII43613.1"/>
    </source>
</evidence>
<dbReference type="Proteomes" id="UP000502928">
    <property type="component" value="Chromosome"/>
</dbReference>
<dbReference type="KEGG" id="mut:GVT53_02590"/>
<dbReference type="PROSITE" id="PS50994">
    <property type="entry name" value="INTEGRASE"/>
    <property type="match status" value="1"/>
</dbReference>
<dbReference type="AlphaFoldDB" id="A0A6G7IYC8"/>
<dbReference type="PANTHER" id="PTHR46889:SF4">
    <property type="entry name" value="TRANSPOSASE INSO FOR INSERTION SEQUENCE ELEMENT IS911B-RELATED"/>
    <property type="match status" value="1"/>
</dbReference>
<dbReference type="Gene3D" id="3.30.420.10">
    <property type="entry name" value="Ribonuclease H-like superfamily/Ribonuclease H"/>
    <property type="match status" value="1"/>
</dbReference>
<dbReference type="PANTHER" id="PTHR46889">
    <property type="entry name" value="TRANSPOSASE INSF FOR INSERTION SEQUENCE IS3B-RELATED"/>
    <property type="match status" value="1"/>
</dbReference>
<dbReference type="RefSeq" id="WP_166247282.1">
    <property type="nucleotide sequence ID" value="NZ_CP049616.1"/>
</dbReference>
<reference evidence="2 3" key="1">
    <citation type="submission" date="2020-02" db="EMBL/GenBank/DDBJ databases">
        <title>Complete genome of Muricauda sp. 501str8.</title>
        <authorList>
            <person name="Dong B."/>
            <person name="Zhu S."/>
            <person name="Yang J."/>
            <person name="Chen J."/>
        </authorList>
    </citation>
    <scope>NUCLEOTIDE SEQUENCE [LARGE SCALE GENOMIC DNA]</scope>
    <source>
        <strain evidence="2 3">501str8</strain>
    </source>
</reference>
<sequence length="121" mass="13933">MIAAWKMAVGNRPPSERSVFHSDRGIQYACQEFVDLLESYRCVERSMSCKGNCWDNAVAKSFFKSIKVELIHRKRHAGKKEAALSVFEWIETWYNKSRTHSALGNMTIDEFENLSKIKNAA</sequence>
<evidence type="ECO:0000259" key="1">
    <source>
        <dbReference type="PROSITE" id="PS50994"/>
    </source>
</evidence>